<keyword evidence="5" id="KW-0411">Iron-sulfur</keyword>
<evidence type="ECO:0000256" key="2">
    <source>
        <dbReference type="ARBA" id="ARBA00022723"/>
    </source>
</evidence>
<dbReference type="PANTHER" id="PTHR21496">
    <property type="entry name" value="FERREDOXIN-RELATED"/>
    <property type="match status" value="1"/>
</dbReference>
<keyword evidence="9" id="KW-1185">Reference proteome</keyword>
<dbReference type="CDD" id="cd03530">
    <property type="entry name" value="Rieske_NirD_small_Bacillus"/>
    <property type="match status" value="1"/>
</dbReference>
<dbReference type="Gene3D" id="2.102.10.10">
    <property type="entry name" value="Rieske [2Fe-2S] iron-sulphur domain"/>
    <property type="match status" value="1"/>
</dbReference>
<evidence type="ECO:0000256" key="3">
    <source>
        <dbReference type="ARBA" id="ARBA00023002"/>
    </source>
</evidence>
<keyword evidence="3" id="KW-0560">Oxidoreductase</keyword>
<sequence>MESNRNWVRICAVDDIAPLGSRVVRRPRGADVAVFRAEGDFIFAVLDRCPHRGGALSQGIVHGHKVTCPLHSWNIALDCGEAVAPDVGCTPTFETRVLGGEVYLDAAQLDSIGLDEAQPAWSKMVRLSV</sequence>
<evidence type="ECO:0000256" key="5">
    <source>
        <dbReference type="ARBA" id="ARBA00023014"/>
    </source>
</evidence>
<dbReference type="Pfam" id="PF00355">
    <property type="entry name" value="Rieske"/>
    <property type="match status" value="1"/>
</dbReference>
<keyword evidence="2" id="KW-0479">Metal-binding</keyword>
<name>A0ABV7H170_9BURK</name>
<dbReference type="InterPro" id="IPR017941">
    <property type="entry name" value="Rieske_2Fe-2S"/>
</dbReference>
<dbReference type="Proteomes" id="UP001595556">
    <property type="component" value="Unassembled WGS sequence"/>
</dbReference>
<reference evidence="9" key="1">
    <citation type="journal article" date="2019" name="Int. J. Syst. Evol. Microbiol.">
        <title>The Global Catalogue of Microorganisms (GCM) 10K type strain sequencing project: providing services to taxonomists for standard genome sequencing and annotation.</title>
        <authorList>
            <consortium name="The Broad Institute Genomics Platform"/>
            <consortium name="The Broad Institute Genome Sequencing Center for Infectious Disease"/>
            <person name="Wu L."/>
            <person name="Ma J."/>
        </authorList>
    </citation>
    <scope>NUCLEOTIDE SEQUENCE [LARGE SCALE GENOMIC DNA]</scope>
    <source>
        <strain evidence="9">KCTC 52168</strain>
    </source>
</reference>
<keyword evidence="4" id="KW-0408">Iron</keyword>
<comment type="caution">
    <text evidence="8">The sequence shown here is derived from an EMBL/GenBank/DDBJ whole genome shotgun (WGS) entry which is preliminary data.</text>
</comment>
<feature type="domain" description="Rieske" evidence="7">
    <location>
        <begin position="8"/>
        <end position="104"/>
    </location>
</feature>
<protein>
    <submittedName>
        <fullName evidence="8">Nitrite reductase small subunit NirD</fullName>
    </submittedName>
</protein>
<dbReference type="PANTHER" id="PTHR21496:SF23">
    <property type="entry name" value="3-PHENYLPROPIONATE_CINNAMIC ACID DIOXYGENASE FERREDOXIN SUBUNIT"/>
    <property type="match status" value="1"/>
</dbReference>
<dbReference type="EMBL" id="JBHRTI010000003">
    <property type="protein sequence ID" value="MFC3146331.1"/>
    <property type="molecule type" value="Genomic_DNA"/>
</dbReference>
<evidence type="ECO:0000313" key="8">
    <source>
        <dbReference type="EMBL" id="MFC3146331.1"/>
    </source>
</evidence>
<keyword evidence="1" id="KW-0001">2Fe-2S</keyword>
<evidence type="ECO:0000256" key="6">
    <source>
        <dbReference type="ARBA" id="ARBA00023063"/>
    </source>
</evidence>
<keyword evidence="6" id="KW-0534">Nitrate assimilation</keyword>
<evidence type="ECO:0000313" key="9">
    <source>
        <dbReference type="Proteomes" id="UP001595556"/>
    </source>
</evidence>
<gene>
    <name evidence="8" type="primary">nirD</name>
    <name evidence="8" type="ORF">ACFOEN_01595</name>
</gene>
<evidence type="ECO:0000256" key="4">
    <source>
        <dbReference type="ARBA" id="ARBA00023004"/>
    </source>
</evidence>
<proteinExistence type="predicted"/>
<accession>A0ABV7H170</accession>
<organism evidence="8 9">
    <name type="scientific">Piscinibacterium candidicorallinum</name>
    <dbReference type="NCBI Taxonomy" id="1793872"/>
    <lineage>
        <taxon>Bacteria</taxon>
        <taxon>Pseudomonadati</taxon>
        <taxon>Pseudomonadota</taxon>
        <taxon>Betaproteobacteria</taxon>
        <taxon>Burkholderiales</taxon>
        <taxon>Piscinibacterium</taxon>
    </lineage>
</organism>
<dbReference type="NCBIfam" id="TIGR02378">
    <property type="entry name" value="nirD_assim_sml"/>
    <property type="match status" value="1"/>
</dbReference>
<evidence type="ECO:0000256" key="1">
    <source>
        <dbReference type="ARBA" id="ARBA00022714"/>
    </source>
</evidence>
<dbReference type="RefSeq" id="WP_377302495.1">
    <property type="nucleotide sequence ID" value="NZ_CP180191.1"/>
</dbReference>
<dbReference type="InterPro" id="IPR012748">
    <property type="entry name" value="Rieske-like_NirD"/>
</dbReference>
<dbReference type="PROSITE" id="PS51296">
    <property type="entry name" value="RIESKE"/>
    <property type="match status" value="1"/>
</dbReference>
<dbReference type="SUPFAM" id="SSF50022">
    <property type="entry name" value="ISP domain"/>
    <property type="match status" value="1"/>
</dbReference>
<dbReference type="InterPro" id="IPR036922">
    <property type="entry name" value="Rieske_2Fe-2S_sf"/>
</dbReference>
<evidence type="ECO:0000259" key="7">
    <source>
        <dbReference type="PROSITE" id="PS51296"/>
    </source>
</evidence>